<sequence>MRKSKYIVIASDQHSGHIIGLTPPKWFKTGKKKLAKYEARLWKFYKELLKELPRIDHVIVNGDLVDGKQNKTKGLELITTNVKEQCEIAAQSIIMLGANTVEIIRGTRYHVGQDEDYEDQVLPMLREQGYKSRELGIQDHGYFEIGGIILDIKHKISNAQLPHTKGTPLGREKLQNLLWYEHGEIPLAKIIVRSHVHNYCHLSGWNGRVGEWHSITTPALQGLGGSYGVRECSQTIDWGLILIEITPKGNVKIDPLIRLTRYPEELVKKL</sequence>
<dbReference type="AlphaFoldDB" id="A0A6M3LG50"/>
<name>A0A6M3LG50_9ZZZZ</name>
<organism evidence="1">
    <name type="scientific">viral metagenome</name>
    <dbReference type="NCBI Taxonomy" id="1070528"/>
    <lineage>
        <taxon>unclassified sequences</taxon>
        <taxon>metagenomes</taxon>
        <taxon>organismal metagenomes</taxon>
    </lineage>
</organism>
<protein>
    <recommendedName>
        <fullName evidence="2">Calcineurin-like phosphoesterase</fullName>
    </recommendedName>
</protein>
<dbReference type="InterPro" id="IPR029052">
    <property type="entry name" value="Metallo-depent_PP-like"/>
</dbReference>
<dbReference type="EMBL" id="MT143214">
    <property type="protein sequence ID" value="QJA94227.1"/>
    <property type="molecule type" value="Genomic_DNA"/>
</dbReference>
<reference evidence="1" key="1">
    <citation type="submission" date="2020-03" db="EMBL/GenBank/DDBJ databases">
        <title>The deep terrestrial virosphere.</title>
        <authorList>
            <person name="Holmfeldt K."/>
            <person name="Nilsson E."/>
            <person name="Simone D."/>
            <person name="Lopez-Fernandez M."/>
            <person name="Wu X."/>
            <person name="de Brujin I."/>
            <person name="Lundin D."/>
            <person name="Andersson A."/>
            <person name="Bertilsson S."/>
            <person name="Dopson M."/>
        </authorList>
    </citation>
    <scope>NUCLEOTIDE SEQUENCE</scope>
    <source>
        <strain evidence="1">MM415B03920</strain>
    </source>
</reference>
<gene>
    <name evidence="1" type="ORF">MM415B03920_0005</name>
</gene>
<evidence type="ECO:0000313" key="1">
    <source>
        <dbReference type="EMBL" id="QJA94227.1"/>
    </source>
</evidence>
<dbReference type="SUPFAM" id="SSF56300">
    <property type="entry name" value="Metallo-dependent phosphatases"/>
    <property type="match status" value="1"/>
</dbReference>
<accession>A0A6M3LG50</accession>
<evidence type="ECO:0008006" key="2">
    <source>
        <dbReference type="Google" id="ProtNLM"/>
    </source>
</evidence>
<proteinExistence type="predicted"/>